<dbReference type="EMBL" id="CADILH010000002">
    <property type="protein sequence ID" value="CAB3930245.1"/>
    <property type="molecule type" value="Genomic_DNA"/>
</dbReference>
<dbReference type="InterPro" id="IPR029063">
    <property type="entry name" value="SAM-dependent_MTases_sf"/>
</dbReference>
<dbReference type="Proteomes" id="UP000494183">
    <property type="component" value="Unassembled WGS sequence"/>
</dbReference>
<dbReference type="AlphaFoldDB" id="A0A6S7EXP5"/>
<dbReference type="PANTHER" id="PTHR43861">
    <property type="entry name" value="TRANS-ACONITATE 2-METHYLTRANSFERASE-RELATED"/>
    <property type="match status" value="1"/>
</dbReference>
<dbReference type="CDD" id="cd02440">
    <property type="entry name" value="AdoMet_MTases"/>
    <property type="match status" value="1"/>
</dbReference>
<dbReference type="InterPro" id="IPR008715">
    <property type="entry name" value="SAM-MeTfrase_NodS-like"/>
</dbReference>
<dbReference type="Pfam" id="PF05401">
    <property type="entry name" value="NodS"/>
    <property type="match status" value="1"/>
</dbReference>
<dbReference type="GO" id="GO:0008757">
    <property type="term" value="F:S-adenosylmethionine-dependent methyltransferase activity"/>
    <property type="evidence" value="ECO:0007669"/>
    <property type="project" value="InterPro"/>
</dbReference>
<dbReference type="Gene3D" id="3.40.50.150">
    <property type="entry name" value="Vaccinia Virus protein VP39"/>
    <property type="match status" value="1"/>
</dbReference>
<name>A0A6S7EXP5_9BURK</name>
<sequence length="207" mass="23152">MGAMSEHFERLYRAQADPWHVGTAWYERRKRALLLAMLGRETYLHAFEPGCGAGDLTRILARRCSRLCAVDVSIAAIGHCRGRLAADGISNVDIMVLDLPRHWPPAPPEGFDLIIVSELAYYLDEAALAQFLSTLDATLAHGGELVACHWRQAFHDRLQSTDALHEAMAALPGLALQSHHLEAEFRMDLWRRQAEETSHDRNLHPGA</sequence>
<gene>
    <name evidence="1" type="ORF">LMG6000_01299</name>
</gene>
<keyword evidence="2" id="KW-1185">Reference proteome</keyword>
<dbReference type="SUPFAM" id="SSF53335">
    <property type="entry name" value="S-adenosyl-L-methionine-dependent methyltransferases"/>
    <property type="match status" value="1"/>
</dbReference>
<dbReference type="RefSeq" id="WP_175200644.1">
    <property type="nucleotide sequence ID" value="NZ_CADILH010000002.1"/>
</dbReference>
<evidence type="ECO:0008006" key="3">
    <source>
        <dbReference type="Google" id="ProtNLM"/>
    </source>
</evidence>
<evidence type="ECO:0000313" key="1">
    <source>
        <dbReference type="EMBL" id="CAB3930245.1"/>
    </source>
</evidence>
<protein>
    <recommendedName>
        <fullName evidence="3">Trans-aconitate 2-methyltransferase</fullName>
    </recommendedName>
</protein>
<proteinExistence type="predicted"/>
<dbReference type="GO" id="GO:0009312">
    <property type="term" value="P:oligosaccharide biosynthetic process"/>
    <property type="evidence" value="ECO:0007669"/>
    <property type="project" value="InterPro"/>
</dbReference>
<reference evidence="1 2" key="1">
    <citation type="submission" date="2020-04" db="EMBL/GenBank/DDBJ databases">
        <authorList>
            <person name="De Canck E."/>
        </authorList>
    </citation>
    <scope>NUCLEOTIDE SEQUENCE [LARGE SCALE GENOMIC DNA]</scope>
    <source>
        <strain evidence="1 2">LMG 6000</strain>
    </source>
</reference>
<organism evidence="1 2">
    <name type="scientific">Achromobacter insolitus</name>
    <dbReference type="NCBI Taxonomy" id="217204"/>
    <lineage>
        <taxon>Bacteria</taxon>
        <taxon>Pseudomonadati</taxon>
        <taxon>Pseudomonadota</taxon>
        <taxon>Betaproteobacteria</taxon>
        <taxon>Burkholderiales</taxon>
        <taxon>Alcaligenaceae</taxon>
        <taxon>Achromobacter</taxon>
    </lineage>
</organism>
<accession>A0A6S7EXP5</accession>
<evidence type="ECO:0000313" key="2">
    <source>
        <dbReference type="Proteomes" id="UP000494183"/>
    </source>
</evidence>